<dbReference type="AlphaFoldDB" id="A0A5C1YBJ0"/>
<protein>
    <submittedName>
        <fullName evidence="3">Uncharacterized protein</fullName>
    </submittedName>
</protein>
<dbReference type="KEGG" id="ail:FLP10_02765"/>
<keyword evidence="2" id="KW-1133">Transmembrane helix</keyword>
<dbReference type="RefSeq" id="WP_149159476.1">
    <property type="nucleotide sequence ID" value="NZ_CP043505.1"/>
</dbReference>
<feature type="compositionally biased region" description="Low complexity" evidence="1">
    <location>
        <begin position="81"/>
        <end position="92"/>
    </location>
</feature>
<feature type="region of interest" description="Disordered" evidence="1">
    <location>
        <begin position="72"/>
        <end position="113"/>
    </location>
</feature>
<sequence>MSDPDGDRIAEHLHRAAEAAEPRPVDVDAVLERSRADRRRRRRVVVGGATAAVAVVAVAGLVVGLRPLTMGASTADAPLPATSAESATSSDSNGEDASTEAGGEGGLDADAPQDEVPQEDVALGTLEQATACGRPTPRAASADGLELVVTSAVLDGEGIGEVTAELSITKGSARTVTIAGAPSAVIAADGTVVWLAPGAGDQEVALAPGSPAVISLPLQAFDCGAGDAPLAPGAYDAVAVVDVLVEGRVNPLRIVSAAVPVAWAGN</sequence>
<accession>A0A5C1YBJ0</accession>
<proteinExistence type="predicted"/>
<evidence type="ECO:0000256" key="2">
    <source>
        <dbReference type="SAM" id="Phobius"/>
    </source>
</evidence>
<evidence type="ECO:0000313" key="4">
    <source>
        <dbReference type="Proteomes" id="UP000324678"/>
    </source>
</evidence>
<dbReference type="Proteomes" id="UP000324678">
    <property type="component" value="Chromosome"/>
</dbReference>
<organism evidence="3 4">
    <name type="scientific">Agromyces intestinalis</name>
    <dbReference type="NCBI Taxonomy" id="2592652"/>
    <lineage>
        <taxon>Bacteria</taxon>
        <taxon>Bacillati</taxon>
        <taxon>Actinomycetota</taxon>
        <taxon>Actinomycetes</taxon>
        <taxon>Micrococcales</taxon>
        <taxon>Microbacteriaceae</taxon>
        <taxon>Agromyces</taxon>
    </lineage>
</organism>
<feature type="transmembrane region" description="Helical" evidence="2">
    <location>
        <begin position="44"/>
        <end position="65"/>
    </location>
</feature>
<name>A0A5C1YBJ0_9MICO</name>
<reference evidence="3 4" key="1">
    <citation type="submission" date="2019-09" db="EMBL/GenBank/DDBJ databases">
        <title>Genome sequencing of strain KACC 19306.</title>
        <authorList>
            <person name="Heo J."/>
            <person name="Kim S.-J."/>
            <person name="Kim J.-S."/>
            <person name="Hong S.-B."/>
            <person name="Kwon S.-W."/>
        </authorList>
    </citation>
    <scope>NUCLEOTIDE SEQUENCE [LARGE SCALE GENOMIC DNA]</scope>
    <source>
        <strain evidence="3 4">KACC 19306</strain>
    </source>
</reference>
<evidence type="ECO:0000256" key="1">
    <source>
        <dbReference type="SAM" id="MobiDB-lite"/>
    </source>
</evidence>
<evidence type="ECO:0000313" key="3">
    <source>
        <dbReference type="EMBL" id="QEO13453.1"/>
    </source>
</evidence>
<keyword evidence="4" id="KW-1185">Reference proteome</keyword>
<dbReference type="EMBL" id="CP043505">
    <property type="protein sequence ID" value="QEO13453.1"/>
    <property type="molecule type" value="Genomic_DNA"/>
</dbReference>
<keyword evidence="2" id="KW-0472">Membrane</keyword>
<gene>
    <name evidence="3" type="ORF">FLP10_02765</name>
</gene>
<feature type="compositionally biased region" description="Basic and acidic residues" evidence="1">
    <location>
        <begin position="1"/>
        <end position="35"/>
    </location>
</feature>
<keyword evidence="2" id="KW-0812">Transmembrane</keyword>
<feature type="region of interest" description="Disordered" evidence="1">
    <location>
        <begin position="1"/>
        <end position="42"/>
    </location>
</feature>